<dbReference type="InterPro" id="IPR018060">
    <property type="entry name" value="HTH_AraC"/>
</dbReference>
<dbReference type="PROSITE" id="PS01124">
    <property type="entry name" value="HTH_ARAC_FAMILY_2"/>
    <property type="match status" value="1"/>
</dbReference>
<dbReference type="SUPFAM" id="SSF46689">
    <property type="entry name" value="Homeodomain-like"/>
    <property type="match status" value="2"/>
</dbReference>
<dbReference type="InterPro" id="IPR009057">
    <property type="entry name" value="Homeodomain-like_sf"/>
</dbReference>
<proteinExistence type="predicted"/>
<gene>
    <name evidence="6" type="ORF">GCM10010985_61060</name>
</gene>
<evidence type="ECO:0000256" key="4">
    <source>
        <dbReference type="ARBA" id="ARBA00023163"/>
    </source>
</evidence>
<dbReference type="InterPro" id="IPR037923">
    <property type="entry name" value="HTH-like"/>
</dbReference>
<evidence type="ECO:0000259" key="5">
    <source>
        <dbReference type="PROSITE" id="PS01124"/>
    </source>
</evidence>
<evidence type="ECO:0000313" key="7">
    <source>
        <dbReference type="Proteomes" id="UP000597138"/>
    </source>
</evidence>
<comment type="caution">
    <text evidence="6">The sequence shown here is derived from an EMBL/GenBank/DDBJ whole genome shotgun (WGS) entry which is preliminary data.</text>
</comment>
<keyword evidence="3" id="KW-0010">Activator</keyword>
<organism evidence="6 7">
    <name type="scientific">Caballeronia grimmiae</name>
    <dbReference type="NCBI Taxonomy" id="1071679"/>
    <lineage>
        <taxon>Bacteria</taxon>
        <taxon>Pseudomonadati</taxon>
        <taxon>Pseudomonadota</taxon>
        <taxon>Betaproteobacteria</taxon>
        <taxon>Burkholderiales</taxon>
        <taxon>Burkholderiaceae</taxon>
        <taxon>Caballeronia</taxon>
    </lineage>
</organism>
<evidence type="ECO:0000256" key="2">
    <source>
        <dbReference type="ARBA" id="ARBA00023125"/>
    </source>
</evidence>
<dbReference type="EMBL" id="BMEG01000023">
    <property type="protein sequence ID" value="GGD98106.1"/>
    <property type="molecule type" value="Genomic_DNA"/>
</dbReference>
<reference evidence="7" key="1">
    <citation type="journal article" date="2019" name="Int. J. Syst. Evol. Microbiol.">
        <title>The Global Catalogue of Microorganisms (GCM) 10K type strain sequencing project: providing services to taxonomists for standard genome sequencing and annotation.</title>
        <authorList>
            <consortium name="The Broad Institute Genomics Platform"/>
            <consortium name="The Broad Institute Genome Sequencing Center for Infectious Disease"/>
            <person name="Wu L."/>
            <person name="Ma J."/>
        </authorList>
    </citation>
    <scope>NUCLEOTIDE SEQUENCE [LARGE SCALE GENOMIC DNA]</scope>
    <source>
        <strain evidence="7">CGMCC 1.11013</strain>
    </source>
</reference>
<dbReference type="InterPro" id="IPR020449">
    <property type="entry name" value="Tscrpt_reg_AraC-type_HTH"/>
</dbReference>
<dbReference type="SMART" id="SM00342">
    <property type="entry name" value="HTH_ARAC"/>
    <property type="match status" value="1"/>
</dbReference>
<keyword evidence="7" id="KW-1185">Reference proteome</keyword>
<keyword evidence="4" id="KW-0804">Transcription</keyword>
<accession>A0ABQ1S7M9</accession>
<evidence type="ECO:0000256" key="3">
    <source>
        <dbReference type="ARBA" id="ARBA00023159"/>
    </source>
</evidence>
<dbReference type="Pfam" id="PF12833">
    <property type="entry name" value="HTH_18"/>
    <property type="match status" value="1"/>
</dbReference>
<feature type="domain" description="HTH araC/xylS-type" evidence="5">
    <location>
        <begin position="202"/>
        <end position="300"/>
    </location>
</feature>
<dbReference type="PANTHER" id="PTHR46796:SF6">
    <property type="entry name" value="ARAC SUBFAMILY"/>
    <property type="match status" value="1"/>
</dbReference>
<dbReference type="InterPro" id="IPR050204">
    <property type="entry name" value="AraC_XylS_family_regulators"/>
</dbReference>
<evidence type="ECO:0000256" key="1">
    <source>
        <dbReference type="ARBA" id="ARBA00023015"/>
    </source>
</evidence>
<dbReference type="PRINTS" id="PR00032">
    <property type="entry name" value="HTHARAC"/>
</dbReference>
<dbReference type="Pfam" id="PF02311">
    <property type="entry name" value="AraC_binding"/>
    <property type="match status" value="1"/>
</dbReference>
<dbReference type="Gene3D" id="1.10.10.60">
    <property type="entry name" value="Homeodomain-like"/>
    <property type="match status" value="2"/>
</dbReference>
<dbReference type="Proteomes" id="UP000597138">
    <property type="component" value="Unassembled WGS sequence"/>
</dbReference>
<dbReference type="InterPro" id="IPR003313">
    <property type="entry name" value="AraC-bd"/>
</dbReference>
<dbReference type="SUPFAM" id="SSF51215">
    <property type="entry name" value="Regulatory protein AraC"/>
    <property type="match status" value="1"/>
</dbReference>
<evidence type="ECO:0000313" key="6">
    <source>
        <dbReference type="EMBL" id="GGD98106.1"/>
    </source>
</evidence>
<keyword evidence="2" id="KW-0238">DNA-binding</keyword>
<protein>
    <recommendedName>
        <fullName evidence="5">HTH araC/xylS-type domain-containing protein</fullName>
    </recommendedName>
</protein>
<dbReference type="PANTHER" id="PTHR46796">
    <property type="entry name" value="HTH-TYPE TRANSCRIPTIONAL ACTIVATOR RHAS-RELATED"/>
    <property type="match status" value="1"/>
</dbReference>
<keyword evidence="1" id="KW-0805">Transcription regulation</keyword>
<name>A0ABQ1S7M9_9BURK</name>
<sequence length="317" mass="36028">MNVALDIKPQVETYSLVERSKHVDFDIKSEGGNDLLHLPHRHAYFQIKIGLAGEYDQHIGGARRPFRRGSLSFVLPYRIHLVPHPPGARFFMVSFSQAFLFPDLELDSLDLEDADLSKHPELAPFIFQEYLDFHLDETELSVAETILSNMLHEHEHRNFASLGLIRGYLLQLVCSVSNKYANELTSLARRSGQLQGRIDAMQRLSRYIRTNLSEKITLTEAASAAHLSPNYLAHLIKRRTGTTFVELVTERRMEAALDLLSHSNMRIDQISGLCGFSDQAYFTRKFSDRFGMSPRAYRDHLGQHATLARTSSPSSSL</sequence>